<reference evidence="2" key="2">
    <citation type="submission" date="2022-10" db="EMBL/GenBank/DDBJ databases">
        <authorList>
            <consortium name="ENA_rothamsted_submissions"/>
            <consortium name="culmorum"/>
            <person name="King R."/>
        </authorList>
    </citation>
    <scope>NUCLEOTIDE SEQUENCE</scope>
</reference>
<reference evidence="2" key="1">
    <citation type="submission" date="2021-12" db="EMBL/GenBank/DDBJ databases">
        <authorList>
            <person name="King R."/>
        </authorList>
    </citation>
    <scope>NUCLEOTIDE SEQUENCE</scope>
</reference>
<gene>
    <name evidence="2" type="ORF">DIATSA_LOCUS573</name>
</gene>
<evidence type="ECO:0000313" key="3">
    <source>
        <dbReference type="Proteomes" id="UP001153714"/>
    </source>
</evidence>
<organism evidence="2 3">
    <name type="scientific">Diatraea saccharalis</name>
    <name type="common">sugarcane borer</name>
    <dbReference type="NCBI Taxonomy" id="40085"/>
    <lineage>
        <taxon>Eukaryota</taxon>
        <taxon>Metazoa</taxon>
        <taxon>Ecdysozoa</taxon>
        <taxon>Arthropoda</taxon>
        <taxon>Hexapoda</taxon>
        <taxon>Insecta</taxon>
        <taxon>Pterygota</taxon>
        <taxon>Neoptera</taxon>
        <taxon>Endopterygota</taxon>
        <taxon>Lepidoptera</taxon>
        <taxon>Glossata</taxon>
        <taxon>Ditrysia</taxon>
        <taxon>Pyraloidea</taxon>
        <taxon>Crambidae</taxon>
        <taxon>Crambinae</taxon>
        <taxon>Diatraea</taxon>
    </lineage>
</organism>
<dbReference type="Pfam" id="PF25273">
    <property type="entry name" value="DUF7869"/>
    <property type="match status" value="1"/>
</dbReference>
<feature type="domain" description="DUF7869" evidence="1">
    <location>
        <begin position="74"/>
        <end position="207"/>
    </location>
</feature>
<sequence>MIEKRIHRLKYKAFYKIIQNESEHVQTITFDCQKNQDLPKLPDQAAYYSRQFSFYNFSIVLGNSKAKLTKENVRSYYWDETTHAKGSNEIISAVYNFLQQLTLNEEDKILRVISDGCSGQNKNTGMIAMLGKWLYSNAPRHVKKVELIFPVVGRSFIPSHRVFAKIEKTLKTQVITSPLNYVSVLEENATCISLASIPVYDWKKVMKQ</sequence>
<dbReference type="InterPro" id="IPR057191">
    <property type="entry name" value="DUF7869"/>
</dbReference>
<evidence type="ECO:0000313" key="2">
    <source>
        <dbReference type="EMBL" id="CAG9782301.1"/>
    </source>
</evidence>
<dbReference type="PANTHER" id="PTHR34415:SF1">
    <property type="entry name" value="INTEGRASE CATALYTIC DOMAIN-CONTAINING PROTEIN"/>
    <property type="match status" value="1"/>
</dbReference>
<keyword evidence="3" id="KW-1185">Reference proteome</keyword>
<protein>
    <recommendedName>
        <fullName evidence="1">DUF7869 domain-containing protein</fullName>
    </recommendedName>
</protein>
<name>A0A9N9N4P3_9NEOP</name>
<dbReference type="Proteomes" id="UP001153714">
    <property type="component" value="Chromosome 1"/>
</dbReference>
<evidence type="ECO:0000259" key="1">
    <source>
        <dbReference type="Pfam" id="PF25273"/>
    </source>
</evidence>
<dbReference type="OrthoDB" id="6779410at2759"/>
<dbReference type="EMBL" id="OU893332">
    <property type="protein sequence ID" value="CAG9782301.1"/>
    <property type="molecule type" value="Genomic_DNA"/>
</dbReference>
<dbReference type="PANTHER" id="PTHR34415">
    <property type="entry name" value="INTEGRASE CATALYTIC DOMAIN-CONTAINING PROTEIN"/>
    <property type="match status" value="1"/>
</dbReference>
<dbReference type="AlphaFoldDB" id="A0A9N9N4P3"/>
<proteinExistence type="predicted"/>
<accession>A0A9N9N4P3</accession>